<evidence type="ECO:0008006" key="4">
    <source>
        <dbReference type="Google" id="ProtNLM"/>
    </source>
</evidence>
<proteinExistence type="predicted"/>
<dbReference type="Proteomes" id="UP000186868">
    <property type="component" value="Unassembled WGS sequence"/>
</dbReference>
<gene>
    <name evidence="2" type="ORF">NIES593_12555</name>
</gene>
<dbReference type="RefSeq" id="WP_073599909.1">
    <property type="nucleotide sequence ID" value="NZ_MRCB01000013.1"/>
</dbReference>
<dbReference type="Pfam" id="PF14218">
    <property type="entry name" value="COP23"/>
    <property type="match status" value="1"/>
</dbReference>
<reference evidence="2 3" key="1">
    <citation type="submission" date="2016-11" db="EMBL/GenBank/DDBJ databases">
        <title>Draft Genome Sequences of Nine Cyanobacterial Strains from Diverse Habitats.</title>
        <authorList>
            <person name="Zhu T."/>
            <person name="Hou S."/>
            <person name="Lu X."/>
            <person name="Hess W.R."/>
        </authorList>
    </citation>
    <scope>NUCLEOTIDE SEQUENCE [LARGE SCALE GENOMIC DNA]</scope>
    <source>
        <strain evidence="2 3">NIES-593</strain>
    </source>
</reference>
<dbReference type="EMBL" id="MRCB01000013">
    <property type="protein sequence ID" value="OKH22616.1"/>
    <property type="molecule type" value="Genomic_DNA"/>
</dbReference>
<dbReference type="OrthoDB" id="490444at2"/>
<feature type="region of interest" description="Disordered" evidence="1">
    <location>
        <begin position="152"/>
        <end position="175"/>
    </location>
</feature>
<keyword evidence="3" id="KW-1185">Reference proteome</keyword>
<protein>
    <recommendedName>
        <fullName evidence="4">Circadian oscillating protein COP23</fullName>
    </recommendedName>
</protein>
<dbReference type="STRING" id="1921803.NIES593_12555"/>
<comment type="caution">
    <text evidence="2">The sequence shown here is derived from an EMBL/GenBank/DDBJ whole genome shotgun (WGS) entry which is preliminary data.</text>
</comment>
<dbReference type="InterPro" id="IPR025478">
    <property type="entry name" value="COP23"/>
</dbReference>
<organism evidence="2 3">
    <name type="scientific">Hydrococcus rivularis NIES-593</name>
    <dbReference type="NCBI Taxonomy" id="1921803"/>
    <lineage>
        <taxon>Bacteria</taxon>
        <taxon>Bacillati</taxon>
        <taxon>Cyanobacteriota</taxon>
        <taxon>Cyanophyceae</taxon>
        <taxon>Pleurocapsales</taxon>
        <taxon>Hydrococcaceae</taxon>
        <taxon>Hydrococcus</taxon>
    </lineage>
</organism>
<evidence type="ECO:0000313" key="3">
    <source>
        <dbReference type="Proteomes" id="UP000186868"/>
    </source>
</evidence>
<accession>A0A1U7HGA6</accession>
<evidence type="ECO:0000256" key="1">
    <source>
        <dbReference type="SAM" id="MobiDB-lite"/>
    </source>
</evidence>
<feature type="compositionally biased region" description="Polar residues" evidence="1">
    <location>
        <begin position="154"/>
        <end position="175"/>
    </location>
</feature>
<dbReference type="AlphaFoldDB" id="A0A1U7HGA6"/>
<feature type="compositionally biased region" description="Polar residues" evidence="1">
    <location>
        <begin position="220"/>
        <end position="239"/>
    </location>
</feature>
<feature type="region of interest" description="Disordered" evidence="1">
    <location>
        <begin position="191"/>
        <end position="239"/>
    </location>
</feature>
<feature type="compositionally biased region" description="Polar residues" evidence="1">
    <location>
        <begin position="204"/>
        <end position="213"/>
    </location>
</feature>
<evidence type="ECO:0000313" key="2">
    <source>
        <dbReference type="EMBL" id="OKH22616.1"/>
    </source>
</evidence>
<name>A0A1U7HGA6_9CYAN</name>
<sequence>MSLKLSFLTILTAAIALITVIGERSSDAQASAFICTEDKSGIPTTFAQTSSGSVPIFRWVSGYFSQAGYPPMRRCQEVTERMMSFKAQGRLSHLTSGRVKNQPVICAGTSCEASGGNILFTLRPNQNANQILQEIAANRQGASGPLAQLMGGNETANSTATATRRPSNVMTRNQDGSITFDLDRYLNEVSAPEPNYSEKPFELPSSQRTGNSPTFPPTTQPNNSQKPLELPSNNEGSRW</sequence>